<evidence type="ECO:0008006" key="4">
    <source>
        <dbReference type="Google" id="ProtNLM"/>
    </source>
</evidence>
<keyword evidence="1" id="KW-0472">Membrane</keyword>
<organism evidence="2 3">
    <name type="scientific">Pendulispora brunnea</name>
    <dbReference type="NCBI Taxonomy" id="2905690"/>
    <lineage>
        <taxon>Bacteria</taxon>
        <taxon>Pseudomonadati</taxon>
        <taxon>Myxococcota</taxon>
        <taxon>Myxococcia</taxon>
        <taxon>Myxococcales</taxon>
        <taxon>Sorangiineae</taxon>
        <taxon>Pendulisporaceae</taxon>
        <taxon>Pendulispora</taxon>
    </lineage>
</organism>
<accession>A0ABZ2KK83</accession>
<sequence length="74" mass="7517">MNGQKAPSLSSSGRTTTVFLKVVGAILIFIGGGAAIVGCIQGANNIDGAGSTLTFGLVLFVPGLFVFLAARFRE</sequence>
<evidence type="ECO:0000313" key="2">
    <source>
        <dbReference type="EMBL" id="WXA99091.1"/>
    </source>
</evidence>
<dbReference type="Proteomes" id="UP001379533">
    <property type="component" value="Chromosome"/>
</dbReference>
<keyword evidence="3" id="KW-1185">Reference proteome</keyword>
<protein>
    <recommendedName>
        <fullName evidence="4">Transmembrane protein</fullName>
    </recommendedName>
</protein>
<gene>
    <name evidence="2" type="ORF">LZC95_19990</name>
</gene>
<evidence type="ECO:0000313" key="3">
    <source>
        <dbReference type="Proteomes" id="UP001379533"/>
    </source>
</evidence>
<dbReference type="EMBL" id="CP089982">
    <property type="protein sequence ID" value="WXA99091.1"/>
    <property type="molecule type" value="Genomic_DNA"/>
</dbReference>
<feature type="transmembrane region" description="Helical" evidence="1">
    <location>
        <begin position="18"/>
        <end position="43"/>
    </location>
</feature>
<keyword evidence="1" id="KW-1133">Transmembrane helix</keyword>
<feature type="transmembrane region" description="Helical" evidence="1">
    <location>
        <begin position="49"/>
        <end position="70"/>
    </location>
</feature>
<keyword evidence="1" id="KW-0812">Transmembrane</keyword>
<evidence type="ECO:0000256" key="1">
    <source>
        <dbReference type="SAM" id="Phobius"/>
    </source>
</evidence>
<name>A0ABZ2KK83_9BACT</name>
<dbReference type="RefSeq" id="WP_394849721.1">
    <property type="nucleotide sequence ID" value="NZ_CP089982.1"/>
</dbReference>
<proteinExistence type="predicted"/>
<reference evidence="2 3" key="1">
    <citation type="submission" date="2021-12" db="EMBL/GenBank/DDBJ databases">
        <title>Discovery of the Pendulisporaceae a myxobacterial family with distinct sporulation behavior and unique specialized metabolism.</title>
        <authorList>
            <person name="Garcia R."/>
            <person name="Popoff A."/>
            <person name="Bader C.D."/>
            <person name="Loehr J."/>
            <person name="Walesch S."/>
            <person name="Walt C."/>
            <person name="Boldt J."/>
            <person name="Bunk B."/>
            <person name="Haeckl F.J.F.P.J."/>
            <person name="Gunesch A.P."/>
            <person name="Birkelbach J."/>
            <person name="Nuebel U."/>
            <person name="Pietschmann T."/>
            <person name="Bach T."/>
            <person name="Mueller R."/>
        </authorList>
    </citation>
    <scope>NUCLEOTIDE SEQUENCE [LARGE SCALE GENOMIC DNA]</scope>
    <source>
        <strain evidence="2 3">MSr12523</strain>
    </source>
</reference>